<feature type="compositionally biased region" description="Gly residues" evidence="1">
    <location>
        <begin position="212"/>
        <end position="223"/>
    </location>
</feature>
<reference evidence="2" key="1">
    <citation type="submission" date="2020-02" db="EMBL/GenBank/DDBJ databases">
        <authorList>
            <person name="Meier V. D."/>
        </authorList>
    </citation>
    <scope>NUCLEOTIDE SEQUENCE</scope>
    <source>
        <strain evidence="2">AVDCRST_MAG59</strain>
    </source>
</reference>
<feature type="region of interest" description="Disordered" evidence="1">
    <location>
        <begin position="200"/>
        <end position="257"/>
    </location>
</feature>
<name>A0A6J4V8U2_9BACT</name>
<feature type="non-terminal residue" evidence="2">
    <location>
        <position position="1"/>
    </location>
</feature>
<feature type="compositionally biased region" description="Basic residues" evidence="1">
    <location>
        <begin position="105"/>
        <end position="114"/>
    </location>
</feature>
<feature type="compositionally biased region" description="Basic residues" evidence="1">
    <location>
        <begin position="1"/>
        <end position="19"/>
    </location>
</feature>
<feature type="compositionally biased region" description="Low complexity" evidence="1">
    <location>
        <begin position="128"/>
        <end position="139"/>
    </location>
</feature>
<sequence>ERQRGRHLRGLRPPRHRGRLPSLPSAGRQPHDRGPGARSQRRRDAARCPPRPPPVRRLLPVDHAAAAVPHPGRGRLGRRPSVGAAARLGLSDDGLAEGAPSRRPCGPRHDRRRLVSSTGDRRDGCAAPRRGSGSRLPGRFPCRRPEPEPGNAARSGRDASVPPRIRPPRRARGEGPPDSGGDCADRLHLRRWPAVVHRGPLRSADVPRKGRAAGGVRGAGRGAGAAPFGTGRHGPEGARRGPLVGDIPRCGVRRRRL</sequence>
<dbReference type="AlphaFoldDB" id="A0A6J4V8U2"/>
<feature type="compositionally biased region" description="Low complexity" evidence="1">
    <location>
        <begin position="56"/>
        <end position="71"/>
    </location>
</feature>
<feature type="region of interest" description="Disordered" evidence="1">
    <location>
        <begin position="1"/>
        <end position="185"/>
    </location>
</feature>
<proteinExistence type="predicted"/>
<evidence type="ECO:0000313" key="2">
    <source>
        <dbReference type="EMBL" id="CAA9570483.1"/>
    </source>
</evidence>
<feature type="non-terminal residue" evidence="2">
    <location>
        <position position="257"/>
    </location>
</feature>
<accession>A0A6J4V8U2</accession>
<evidence type="ECO:0000256" key="1">
    <source>
        <dbReference type="SAM" id="MobiDB-lite"/>
    </source>
</evidence>
<protein>
    <submittedName>
        <fullName evidence="2">Uncharacterized protein</fullName>
    </submittedName>
</protein>
<dbReference type="EMBL" id="CADCWF010000251">
    <property type="protein sequence ID" value="CAA9570483.1"/>
    <property type="molecule type" value="Genomic_DNA"/>
</dbReference>
<gene>
    <name evidence="2" type="ORF">AVDCRST_MAG59-3489</name>
</gene>
<organism evidence="2">
    <name type="scientific">uncultured Thermomicrobiales bacterium</name>
    <dbReference type="NCBI Taxonomy" id="1645740"/>
    <lineage>
        <taxon>Bacteria</taxon>
        <taxon>Pseudomonadati</taxon>
        <taxon>Thermomicrobiota</taxon>
        <taxon>Thermomicrobia</taxon>
        <taxon>Thermomicrobiales</taxon>
        <taxon>environmental samples</taxon>
    </lineage>
</organism>